<evidence type="ECO:0000256" key="3">
    <source>
        <dbReference type="ARBA" id="ARBA00022553"/>
    </source>
</evidence>
<dbReference type="Pfam" id="PF02518">
    <property type="entry name" value="HATPase_c"/>
    <property type="match status" value="1"/>
</dbReference>
<dbReference type="InterPro" id="IPR003594">
    <property type="entry name" value="HATPase_dom"/>
</dbReference>
<evidence type="ECO:0000259" key="11">
    <source>
        <dbReference type="Pfam" id="PF07730"/>
    </source>
</evidence>
<evidence type="ECO:0000256" key="2">
    <source>
        <dbReference type="ARBA" id="ARBA00012438"/>
    </source>
</evidence>
<dbReference type="EC" id="2.7.13.3" evidence="2"/>
<evidence type="ECO:0000313" key="12">
    <source>
        <dbReference type="EMBL" id="BBC29806.1"/>
    </source>
</evidence>
<dbReference type="Pfam" id="PF07730">
    <property type="entry name" value="HisKA_3"/>
    <property type="match status" value="1"/>
</dbReference>
<organism evidence="12 13">
    <name type="scientific">Streptomyces graminofaciens</name>
    <dbReference type="NCBI Taxonomy" id="68212"/>
    <lineage>
        <taxon>Bacteria</taxon>
        <taxon>Bacillati</taxon>
        <taxon>Actinomycetota</taxon>
        <taxon>Actinomycetes</taxon>
        <taxon>Kitasatosporales</taxon>
        <taxon>Streptomycetaceae</taxon>
        <taxon>Streptomyces</taxon>
    </lineage>
</organism>
<dbReference type="InterPro" id="IPR011712">
    <property type="entry name" value="Sig_transdc_His_kin_sub3_dim/P"/>
</dbReference>
<keyword evidence="4" id="KW-0808">Transferase</keyword>
<feature type="transmembrane region" description="Helical" evidence="9">
    <location>
        <begin position="146"/>
        <end position="165"/>
    </location>
</feature>
<feature type="transmembrane region" description="Helical" evidence="9">
    <location>
        <begin position="12"/>
        <end position="31"/>
    </location>
</feature>
<keyword evidence="6" id="KW-0418">Kinase</keyword>
<evidence type="ECO:0000256" key="7">
    <source>
        <dbReference type="ARBA" id="ARBA00022840"/>
    </source>
</evidence>
<dbReference type="SUPFAM" id="SSF55874">
    <property type="entry name" value="ATPase domain of HSP90 chaperone/DNA topoisomerase II/histidine kinase"/>
    <property type="match status" value="1"/>
</dbReference>
<sequence length="424" mass="45235">MTHSAPSHLPRRALRVGLGALYAALGLLWLLDVELVWLQQQHLSDWLPTLTGPIAVALLLMPQRWLTTEWRAGVAAVGSSVLTVATIVVGRSMPDWGLVETACLLILLARTCRTVRQPGIALVLSAGLGAAVIDEPLRSEGTGITLTYPFLLTFAVGAAIGTGCYQRSMDARRARSVAAARLAERLQLARELHDFVAHHVTGIVAQAHAAGVIHQSAPQQIGPILQNIAEAGQQTLDSMRRLVRVLREDKESPAEAVVRRGGRGRGRSDEPKPVLTELAPLLTDLVASFSEPGDGTVARLEISAVARRSLVAPEVESAVHRVVQEALTNVRRHAPGTQATVRVHRTDDGLLRVDVHNTEARVPVGVPTGGHGGFGLTGLRERAYAVGGTFTAGPGDDGGWWVIAHFPTAQDPAMPRARHASGAR</sequence>
<evidence type="ECO:0000259" key="10">
    <source>
        <dbReference type="Pfam" id="PF02518"/>
    </source>
</evidence>
<feature type="domain" description="Histidine kinase/HSP90-like ATPase" evidence="10">
    <location>
        <begin position="316"/>
        <end position="409"/>
    </location>
</feature>
<keyword evidence="7" id="KW-0067">ATP-binding</keyword>
<evidence type="ECO:0000256" key="4">
    <source>
        <dbReference type="ARBA" id="ARBA00022679"/>
    </source>
</evidence>
<accession>A0ABM7F2D9</accession>
<dbReference type="Gene3D" id="3.30.565.10">
    <property type="entry name" value="Histidine kinase-like ATPase, C-terminal domain"/>
    <property type="match status" value="1"/>
</dbReference>
<comment type="catalytic activity">
    <reaction evidence="1">
        <text>ATP + protein L-histidine = ADP + protein N-phospho-L-histidine.</text>
        <dbReference type="EC" id="2.7.13.3"/>
    </reaction>
</comment>
<feature type="transmembrane region" description="Helical" evidence="9">
    <location>
        <begin position="43"/>
        <end position="60"/>
    </location>
</feature>
<dbReference type="PANTHER" id="PTHR24421:SF10">
    <property type="entry name" value="NITRATE_NITRITE SENSOR PROTEIN NARQ"/>
    <property type="match status" value="1"/>
</dbReference>
<dbReference type="Proteomes" id="UP001321542">
    <property type="component" value="Chromosome"/>
</dbReference>
<evidence type="ECO:0000256" key="1">
    <source>
        <dbReference type="ARBA" id="ARBA00000085"/>
    </source>
</evidence>
<feature type="domain" description="Signal transduction histidine kinase subgroup 3 dimerisation and phosphoacceptor" evidence="11">
    <location>
        <begin position="184"/>
        <end position="249"/>
    </location>
</feature>
<dbReference type="EMBL" id="AP018448">
    <property type="protein sequence ID" value="BBC29806.1"/>
    <property type="molecule type" value="Genomic_DNA"/>
</dbReference>
<keyword evidence="9" id="KW-0472">Membrane</keyword>
<gene>
    <name evidence="12" type="ORF">SGFS_011000</name>
</gene>
<dbReference type="InterPro" id="IPR036890">
    <property type="entry name" value="HATPase_C_sf"/>
</dbReference>
<keyword evidence="5" id="KW-0547">Nucleotide-binding</keyword>
<dbReference type="CDD" id="cd16917">
    <property type="entry name" value="HATPase_UhpB-NarQ-NarX-like"/>
    <property type="match status" value="1"/>
</dbReference>
<dbReference type="RefSeq" id="WP_286248015.1">
    <property type="nucleotide sequence ID" value="NZ_AP018448.1"/>
</dbReference>
<dbReference type="Gene3D" id="1.20.5.1930">
    <property type="match status" value="1"/>
</dbReference>
<keyword evidence="8" id="KW-0902">Two-component regulatory system</keyword>
<keyword evidence="13" id="KW-1185">Reference proteome</keyword>
<reference evidence="12 13" key="1">
    <citation type="journal article" date="2010" name="ChemBioChem">
        <title>Cloning and characterization of the biosynthetic gene cluster of 16-membered macrolide antibiotic FD-891: involvement of a dual functional cytochrome P450 monooxygenase catalyzing epoxidation and hydroxylation.</title>
        <authorList>
            <person name="Kudo F."/>
            <person name="Motegi A."/>
            <person name="Mizoue K."/>
            <person name="Eguchi T."/>
        </authorList>
    </citation>
    <scope>NUCLEOTIDE SEQUENCE [LARGE SCALE GENOMIC DNA]</scope>
    <source>
        <strain evidence="12 13">A-8890</strain>
    </source>
</reference>
<proteinExistence type="predicted"/>
<evidence type="ECO:0000256" key="5">
    <source>
        <dbReference type="ARBA" id="ARBA00022741"/>
    </source>
</evidence>
<dbReference type="PANTHER" id="PTHR24421">
    <property type="entry name" value="NITRATE/NITRITE SENSOR PROTEIN NARX-RELATED"/>
    <property type="match status" value="1"/>
</dbReference>
<protein>
    <recommendedName>
        <fullName evidence="2">histidine kinase</fullName>
        <ecNumber evidence="2">2.7.13.3</ecNumber>
    </recommendedName>
</protein>
<dbReference type="InterPro" id="IPR050482">
    <property type="entry name" value="Sensor_HK_TwoCompSys"/>
</dbReference>
<reference evidence="12 13" key="2">
    <citation type="journal article" date="2023" name="ChemBioChem">
        <title>Acyltransferase Domain Exchange between Two Independent Type I Polyketide Synthases in the Same Producer Strain of Macrolide Antibiotics.</title>
        <authorList>
            <person name="Kudo F."/>
            <person name="Kishikawa K."/>
            <person name="Tsuboi K."/>
            <person name="Kido T."/>
            <person name="Usui T."/>
            <person name="Hashimoto J."/>
            <person name="Shin-Ya K."/>
            <person name="Miyanaga A."/>
            <person name="Eguchi T."/>
        </authorList>
    </citation>
    <scope>NUCLEOTIDE SEQUENCE [LARGE SCALE GENOMIC DNA]</scope>
    <source>
        <strain evidence="12 13">A-8890</strain>
    </source>
</reference>
<keyword evidence="9" id="KW-0812">Transmembrane</keyword>
<keyword evidence="3" id="KW-0597">Phosphoprotein</keyword>
<evidence type="ECO:0000256" key="6">
    <source>
        <dbReference type="ARBA" id="ARBA00022777"/>
    </source>
</evidence>
<evidence type="ECO:0000256" key="9">
    <source>
        <dbReference type="SAM" id="Phobius"/>
    </source>
</evidence>
<evidence type="ECO:0000313" key="13">
    <source>
        <dbReference type="Proteomes" id="UP001321542"/>
    </source>
</evidence>
<keyword evidence="9" id="KW-1133">Transmembrane helix</keyword>
<name>A0ABM7F2D9_9ACTN</name>
<feature type="transmembrane region" description="Helical" evidence="9">
    <location>
        <begin position="72"/>
        <end position="90"/>
    </location>
</feature>
<evidence type="ECO:0000256" key="8">
    <source>
        <dbReference type="ARBA" id="ARBA00023012"/>
    </source>
</evidence>